<evidence type="ECO:0000313" key="3">
    <source>
        <dbReference type="EMBL" id="MBX3891956.1"/>
    </source>
</evidence>
<evidence type="ECO:0000313" key="5">
    <source>
        <dbReference type="Proteomes" id="UP001199322"/>
    </source>
</evidence>
<organism evidence="3 5">
    <name type="scientific">Ralstonia pickettii</name>
    <name type="common">Burkholderia pickettii</name>
    <dbReference type="NCBI Taxonomy" id="329"/>
    <lineage>
        <taxon>Bacteria</taxon>
        <taxon>Pseudomonadati</taxon>
        <taxon>Pseudomonadota</taxon>
        <taxon>Betaproteobacteria</taxon>
        <taxon>Burkholderiales</taxon>
        <taxon>Burkholderiaceae</taxon>
        <taxon>Ralstonia</taxon>
    </lineage>
</organism>
<dbReference type="OMA" id="FWESTRD"/>
<dbReference type="EMBL" id="CATWFT010000009">
    <property type="protein sequence ID" value="CAJ0726417.1"/>
    <property type="molecule type" value="Genomic_DNA"/>
</dbReference>
<dbReference type="InterPro" id="IPR007621">
    <property type="entry name" value="TPM_dom"/>
</dbReference>
<dbReference type="RefSeq" id="WP_004635178.1">
    <property type="nucleotide sequence ID" value="NZ_CABKQE010000004.1"/>
</dbReference>
<dbReference type="Gene3D" id="3.10.310.50">
    <property type="match status" value="1"/>
</dbReference>
<gene>
    <name evidence="3" type="ORF">DEE74_19000</name>
    <name evidence="2" type="ORF">R38712_03041</name>
</gene>
<evidence type="ECO:0000313" key="4">
    <source>
        <dbReference type="Proteomes" id="UP001189303"/>
    </source>
</evidence>
<sequence>MENIKRILSHLLTTHWRVRRAFPRKAMRAIGQAIAQSESSHVGHLCFAVEGALSFSALWKGVTARERALEVFSQLRVWDTEQNNGVLIYLLLADRSVEIVADRGIHARVGAQGWQAICSQMEAACRRAEYERGVIDGIRSITLRLTQHFPARDRREQRLPGKPVIL</sequence>
<name>A0A1C0XCZ1_RALPI</name>
<comment type="caution">
    <text evidence="3">The sequence shown here is derived from an EMBL/GenBank/DDBJ whole genome shotgun (WGS) entry which is preliminary data.</text>
</comment>
<accession>A0A1C0XCZ1</accession>
<dbReference type="AlphaFoldDB" id="A0A1C0XCZ1"/>
<proteinExistence type="predicted"/>
<dbReference type="PANTHER" id="PTHR30373">
    <property type="entry name" value="UPF0603 PROTEIN YGCG"/>
    <property type="match status" value="1"/>
</dbReference>
<dbReference type="Pfam" id="PF04536">
    <property type="entry name" value="TPM_phosphatase"/>
    <property type="match status" value="1"/>
</dbReference>
<dbReference type="GeneID" id="61391060"/>
<protein>
    <submittedName>
        <fullName evidence="3">TPM domain-containing protein</fullName>
    </submittedName>
</protein>
<reference evidence="3" key="1">
    <citation type="submission" date="2018-06" db="EMBL/GenBank/DDBJ databases">
        <authorList>
            <person name="O'Rourke A."/>
        </authorList>
    </citation>
    <scope>NUCLEOTIDE SEQUENCE</scope>
    <source>
        <strain evidence="3">132550021-3</strain>
    </source>
</reference>
<dbReference type="PANTHER" id="PTHR30373:SF8">
    <property type="entry name" value="BLL7265 PROTEIN"/>
    <property type="match status" value="1"/>
</dbReference>
<reference evidence="2 4" key="2">
    <citation type="submission" date="2023-07" db="EMBL/GenBank/DDBJ databases">
        <authorList>
            <person name="Peeters C."/>
        </authorList>
    </citation>
    <scope>NUCLEOTIDE SEQUENCE [LARGE SCALE GENOMIC DNA]</scope>
    <source>
        <strain evidence="2 4">R-38712</strain>
    </source>
</reference>
<dbReference type="Proteomes" id="UP001189303">
    <property type="component" value="Unassembled WGS sequence"/>
</dbReference>
<evidence type="ECO:0000259" key="1">
    <source>
        <dbReference type="Pfam" id="PF04536"/>
    </source>
</evidence>
<feature type="domain" description="TPM" evidence="1">
    <location>
        <begin position="29"/>
        <end position="141"/>
    </location>
</feature>
<keyword evidence="4" id="KW-1185">Reference proteome</keyword>
<evidence type="ECO:0000313" key="2">
    <source>
        <dbReference type="EMBL" id="CAJ0726417.1"/>
    </source>
</evidence>
<dbReference type="Proteomes" id="UP001199322">
    <property type="component" value="Unassembled WGS sequence"/>
</dbReference>
<dbReference type="EMBL" id="QGBI01000019">
    <property type="protein sequence ID" value="MBX3891956.1"/>
    <property type="molecule type" value="Genomic_DNA"/>
</dbReference>